<evidence type="ECO:0000256" key="4">
    <source>
        <dbReference type="ARBA" id="ARBA00022857"/>
    </source>
</evidence>
<sequence>MQSPSKKAVVIGAGPVGALTALALAKRGWSVELYEGRPDMRLASSKAALGQRSINLAISHRGIAALEAVEPAAAQRFLQSAIPMRGRMIHKLSGELDSQLYDRDGQCINSIDRALLNEGLLDQVSETPTIRTFFNHKVIAVDFDNGTMSVHDTLSNKEVTVRFDLCIGADGSYSVIRRQMMRVVR</sequence>
<dbReference type="GO" id="GO:0005741">
    <property type="term" value="C:mitochondrial outer membrane"/>
    <property type="evidence" value="ECO:0007669"/>
    <property type="project" value="TreeGrafter"/>
</dbReference>
<dbReference type="Gene3D" id="3.50.50.60">
    <property type="entry name" value="FAD/NAD(P)-binding domain"/>
    <property type="match status" value="1"/>
</dbReference>
<dbReference type="InterPro" id="IPR036188">
    <property type="entry name" value="FAD/NAD-bd_sf"/>
</dbReference>
<dbReference type="OrthoDB" id="10053569at2759"/>
<keyword evidence="2" id="KW-0285">Flavoprotein</keyword>
<evidence type="ECO:0000313" key="9">
    <source>
        <dbReference type="Proteomes" id="UP000283269"/>
    </source>
</evidence>
<dbReference type="PANTHER" id="PTHR46028:SF2">
    <property type="entry name" value="KYNURENINE 3-MONOOXYGENASE"/>
    <property type="match status" value="1"/>
</dbReference>
<evidence type="ECO:0000259" key="7">
    <source>
        <dbReference type="Pfam" id="PF01494"/>
    </source>
</evidence>
<keyword evidence="3" id="KW-0274">FAD</keyword>
<dbReference type="STRING" id="93625.A0A409VWY5"/>
<gene>
    <name evidence="8" type="ORF">CVT25_000078</name>
</gene>
<dbReference type="Proteomes" id="UP000283269">
    <property type="component" value="Unassembled WGS sequence"/>
</dbReference>
<dbReference type="GO" id="GO:0070189">
    <property type="term" value="P:kynurenine metabolic process"/>
    <property type="evidence" value="ECO:0007669"/>
    <property type="project" value="TreeGrafter"/>
</dbReference>
<evidence type="ECO:0000313" key="8">
    <source>
        <dbReference type="EMBL" id="PPQ70757.1"/>
    </source>
</evidence>
<comment type="caution">
    <text evidence="8">The sequence shown here is derived from an EMBL/GenBank/DDBJ whole genome shotgun (WGS) entry which is preliminary data.</text>
</comment>
<dbReference type="GO" id="GO:0004502">
    <property type="term" value="F:kynurenine 3-monooxygenase activity"/>
    <property type="evidence" value="ECO:0007669"/>
    <property type="project" value="TreeGrafter"/>
</dbReference>
<keyword evidence="9" id="KW-1185">Reference proteome</keyword>
<protein>
    <recommendedName>
        <fullName evidence="7">FAD-binding domain-containing protein</fullName>
    </recommendedName>
</protein>
<evidence type="ECO:0000256" key="2">
    <source>
        <dbReference type="ARBA" id="ARBA00022630"/>
    </source>
</evidence>
<keyword evidence="4" id="KW-0521">NADP</keyword>
<keyword evidence="5" id="KW-0560">Oxidoreductase</keyword>
<dbReference type="GO" id="GO:0071949">
    <property type="term" value="F:FAD binding"/>
    <property type="evidence" value="ECO:0007669"/>
    <property type="project" value="InterPro"/>
</dbReference>
<evidence type="ECO:0000256" key="1">
    <source>
        <dbReference type="ARBA" id="ARBA00001974"/>
    </source>
</evidence>
<evidence type="ECO:0000256" key="3">
    <source>
        <dbReference type="ARBA" id="ARBA00022827"/>
    </source>
</evidence>
<accession>A0A409VWY5</accession>
<dbReference type="SUPFAM" id="SSF51905">
    <property type="entry name" value="FAD/NAD(P)-binding domain"/>
    <property type="match status" value="1"/>
</dbReference>
<proteinExistence type="predicted"/>
<name>A0A409VWY5_PSICY</name>
<evidence type="ECO:0000256" key="6">
    <source>
        <dbReference type="ARBA" id="ARBA00023033"/>
    </source>
</evidence>
<dbReference type="InterPro" id="IPR002938">
    <property type="entry name" value="FAD-bd"/>
</dbReference>
<dbReference type="PRINTS" id="PR00420">
    <property type="entry name" value="RNGMNOXGNASE"/>
</dbReference>
<reference evidence="8 9" key="1">
    <citation type="journal article" date="2018" name="Evol. Lett.">
        <title>Horizontal gene cluster transfer increased hallucinogenic mushroom diversity.</title>
        <authorList>
            <person name="Reynolds H.T."/>
            <person name="Vijayakumar V."/>
            <person name="Gluck-Thaler E."/>
            <person name="Korotkin H.B."/>
            <person name="Matheny P.B."/>
            <person name="Slot J.C."/>
        </authorList>
    </citation>
    <scope>NUCLEOTIDE SEQUENCE [LARGE SCALE GENOMIC DNA]</scope>
    <source>
        <strain evidence="8 9">2631</strain>
    </source>
</reference>
<dbReference type="PANTHER" id="PTHR46028">
    <property type="entry name" value="KYNURENINE 3-MONOOXYGENASE"/>
    <property type="match status" value="1"/>
</dbReference>
<dbReference type="Pfam" id="PF01494">
    <property type="entry name" value="FAD_binding_3"/>
    <property type="match status" value="1"/>
</dbReference>
<dbReference type="AlphaFoldDB" id="A0A409VWY5"/>
<keyword evidence="6" id="KW-0503">Monooxygenase</keyword>
<feature type="domain" description="FAD-binding" evidence="7">
    <location>
        <begin position="8"/>
        <end position="180"/>
    </location>
</feature>
<dbReference type="EMBL" id="NHYD01003891">
    <property type="protein sequence ID" value="PPQ70757.1"/>
    <property type="molecule type" value="Genomic_DNA"/>
</dbReference>
<evidence type="ECO:0000256" key="5">
    <source>
        <dbReference type="ARBA" id="ARBA00023002"/>
    </source>
</evidence>
<comment type="cofactor">
    <cofactor evidence="1">
        <name>FAD</name>
        <dbReference type="ChEBI" id="CHEBI:57692"/>
    </cofactor>
</comment>
<dbReference type="InParanoid" id="A0A409VWY5"/>
<organism evidence="8 9">
    <name type="scientific">Psilocybe cyanescens</name>
    <dbReference type="NCBI Taxonomy" id="93625"/>
    <lineage>
        <taxon>Eukaryota</taxon>
        <taxon>Fungi</taxon>
        <taxon>Dikarya</taxon>
        <taxon>Basidiomycota</taxon>
        <taxon>Agaricomycotina</taxon>
        <taxon>Agaricomycetes</taxon>
        <taxon>Agaricomycetidae</taxon>
        <taxon>Agaricales</taxon>
        <taxon>Agaricineae</taxon>
        <taxon>Strophariaceae</taxon>
        <taxon>Psilocybe</taxon>
    </lineage>
</organism>